<feature type="region of interest" description="Disordered" evidence="2">
    <location>
        <begin position="501"/>
        <end position="534"/>
    </location>
</feature>
<feature type="coiled-coil region" evidence="1">
    <location>
        <begin position="711"/>
        <end position="766"/>
    </location>
</feature>
<dbReference type="RefSeq" id="XP_011303757.1">
    <property type="nucleotide sequence ID" value="XM_011305455.1"/>
</dbReference>
<evidence type="ECO:0000313" key="3">
    <source>
        <dbReference type="Proteomes" id="UP000694866"/>
    </source>
</evidence>
<feature type="compositionally biased region" description="Basic and acidic residues" evidence="2">
    <location>
        <begin position="510"/>
        <end position="524"/>
    </location>
</feature>
<evidence type="ECO:0000256" key="1">
    <source>
        <dbReference type="SAM" id="Coils"/>
    </source>
</evidence>
<dbReference type="OrthoDB" id="7631731at2759"/>
<evidence type="ECO:0000256" key="2">
    <source>
        <dbReference type="SAM" id="MobiDB-lite"/>
    </source>
</evidence>
<reference evidence="4" key="1">
    <citation type="submission" date="2025-08" db="UniProtKB">
        <authorList>
            <consortium name="RefSeq"/>
        </authorList>
    </citation>
    <scope>IDENTIFICATION</scope>
    <source>
        <strain evidence="4">USDA-PBARC FA_bdor</strain>
        <tissue evidence="4">Whole organism</tissue>
    </source>
</reference>
<evidence type="ECO:0000313" key="4">
    <source>
        <dbReference type="RefSeq" id="XP_011303757.1"/>
    </source>
</evidence>
<keyword evidence="3" id="KW-1185">Reference proteome</keyword>
<keyword evidence="1" id="KW-0175">Coiled coil</keyword>
<gene>
    <name evidence="4" type="primary">LOC105266941</name>
</gene>
<protein>
    <submittedName>
        <fullName evidence="4">Synaptonemal complex protein 1-like</fullName>
    </submittedName>
</protein>
<accession>A0A9R1T6Q9</accession>
<dbReference type="KEGG" id="fas:105266941"/>
<name>A0A9R1T6Q9_9HYME</name>
<sequence>MEMESYADEDLERRKRKLFETAEGTLVRLNETINDMKSWNRERDILTSDIYRLKIALGYSERLLGDPLVMHQSQEIHRLERMNNDMRMKVQSMSVALMNAQRTISWNVERKVRCGMATVKCQVAEEKLHLAQEIARLRSKLNEAEVDGTMYHEIRGKLDEYREGDRLFDDIIARAARKLIDTVFQMSSQLIKVGQVKDKGDVFENIAVPEKSLTDKIDRSTGEIPNELNVSLEKDRLLKEMQEKIHKILMEKELKASALKRLASSLRTKLIISLRRNKKLSEKLSDTEGSKNIEEKWKSVEANVSGKRLSDAVDDTKGKIKSSNEELITLNDNCKDSYDVECLNEELMKVIEEKEKLVDQLEVERITTREALREFEKSVKETERKAQEIKLMEINSSITSKYINQLKNENRGLKKLRSLQRAEILNKKFFCNKINILRARSNRLTMDLKMSEEELMKRNREFYLVESDRNSVRAENLILEKRAEENEEVMKKLEAEMVLLKCESNDDQGDDQRDDERDDERNDESVTCGGEIQVTEGEGMFESLKLSGLEPTNSRAIEPANTEDMSVPRRAKTSLEDLQVSYDVKHVAKGSGMLVSTVSPIPGTDLSMNQGESTSIGNTFGNFSPMSGTEGIYRPDKHPLIIDEGEPYKLEVRICRSTGGDDADVNDDRGRKNKVQTEGRVRGKFSVGNQFSVPSTPEIIMRNFEETDRELSSMKFELSSVMREIDALKKELESRRLSNRLLEMENLALKEEVGRIRGKIRRVEEENRKLIKLRNTRGKF</sequence>
<dbReference type="AlphaFoldDB" id="A0A9R1T6Q9"/>
<dbReference type="Proteomes" id="UP000694866">
    <property type="component" value="Unplaced"/>
</dbReference>
<organism evidence="3 4">
    <name type="scientific">Fopius arisanus</name>
    <dbReference type="NCBI Taxonomy" id="64838"/>
    <lineage>
        <taxon>Eukaryota</taxon>
        <taxon>Metazoa</taxon>
        <taxon>Ecdysozoa</taxon>
        <taxon>Arthropoda</taxon>
        <taxon>Hexapoda</taxon>
        <taxon>Insecta</taxon>
        <taxon>Pterygota</taxon>
        <taxon>Neoptera</taxon>
        <taxon>Endopterygota</taxon>
        <taxon>Hymenoptera</taxon>
        <taxon>Apocrita</taxon>
        <taxon>Ichneumonoidea</taxon>
        <taxon>Braconidae</taxon>
        <taxon>Opiinae</taxon>
        <taxon>Fopius</taxon>
    </lineage>
</organism>
<dbReference type="GeneID" id="105266941"/>
<proteinExistence type="predicted"/>